<evidence type="ECO:0000313" key="2">
    <source>
        <dbReference type="Proteomes" id="UP000003671"/>
    </source>
</evidence>
<dbReference type="STRING" id="500635.MITSMUL_04177"/>
<dbReference type="EMBL" id="ABWK02000012">
    <property type="protein sequence ID" value="EEX69107.1"/>
    <property type="molecule type" value="Genomic_DNA"/>
</dbReference>
<accession>C9KLU3</accession>
<dbReference type="GeneID" id="93481243"/>
<dbReference type="RefSeq" id="WP_005840661.1">
    <property type="nucleotide sequence ID" value="NZ_GG697141.2"/>
</dbReference>
<evidence type="ECO:0000313" key="1">
    <source>
        <dbReference type="EMBL" id="EEX69107.1"/>
    </source>
</evidence>
<organism evidence="1 2">
    <name type="scientific">Mitsuokella multacida DSM 20544</name>
    <dbReference type="NCBI Taxonomy" id="500635"/>
    <lineage>
        <taxon>Bacteria</taxon>
        <taxon>Bacillati</taxon>
        <taxon>Bacillota</taxon>
        <taxon>Negativicutes</taxon>
        <taxon>Selenomonadales</taxon>
        <taxon>Selenomonadaceae</taxon>
        <taxon>Mitsuokella</taxon>
    </lineage>
</organism>
<dbReference type="Proteomes" id="UP000003671">
    <property type="component" value="Unassembled WGS sequence"/>
</dbReference>
<comment type="caution">
    <text evidence="1">The sequence shown here is derived from an EMBL/GenBank/DDBJ whole genome shotgun (WGS) entry which is preliminary data.</text>
</comment>
<dbReference type="PATRIC" id="fig|500635.8.peg.535"/>
<dbReference type="PANTHER" id="PTHR37953">
    <property type="entry name" value="UPF0127 PROTEIN MJ1496"/>
    <property type="match status" value="1"/>
</dbReference>
<dbReference type="HOGENOM" id="CLU_097039_4_0_9"/>
<dbReference type="PANTHER" id="PTHR37953:SF1">
    <property type="entry name" value="UPF0127 PROTEIN MJ1496"/>
    <property type="match status" value="1"/>
</dbReference>
<dbReference type="InterPro" id="IPR003795">
    <property type="entry name" value="DUF192"/>
</dbReference>
<dbReference type="Gene3D" id="2.60.120.1140">
    <property type="entry name" value="Protein of unknown function DUF192"/>
    <property type="match status" value="1"/>
</dbReference>
<protein>
    <submittedName>
        <fullName evidence="1">ACR, COG1430</fullName>
    </submittedName>
</protein>
<keyword evidence="2" id="KW-1185">Reference proteome</keyword>
<dbReference type="eggNOG" id="COG1430">
    <property type="taxonomic scope" value="Bacteria"/>
</dbReference>
<gene>
    <name evidence="1" type="ORF">MITSMUL_04177</name>
</gene>
<reference evidence="1" key="1">
    <citation type="submission" date="2009-09" db="EMBL/GenBank/DDBJ databases">
        <authorList>
            <person name="Weinstock G."/>
            <person name="Sodergren E."/>
            <person name="Clifton S."/>
            <person name="Fulton L."/>
            <person name="Fulton B."/>
            <person name="Courtney L."/>
            <person name="Fronick C."/>
            <person name="Harrison M."/>
            <person name="Strong C."/>
            <person name="Farmer C."/>
            <person name="Delahaunty K."/>
            <person name="Markovic C."/>
            <person name="Hall O."/>
            <person name="Minx P."/>
            <person name="Tomlinson C."/>
            <person name="Mitreva M."/>
            <person name="Nelson J."/>
            <person name="Hou S."/>
            <person name="Wollam A."/>
            <person name="Pepin K.H."/>
            <person name="Johnson M."/>
            <person name="Bhonagiri V."/>
            <person name="Nash W.E."/>
            <person name="Warren W."/>
            <person name="Chinwalla A."/>
            <person name="Mardis E.R."/>
            <person name="Wilson R.K."/>
        </authorList>
    </citation>
    <scope>NUCLEOTIDE SEQUENCE [LARGE SCALE GENOMIC DNA]</scope>
    <source>
        <strain evidence="1">DSM 20544</strain>
    </source>
</reference>
<sequence length="117" mass="13003">MQTKTFQVEGADTTLTVHLATNFWQRFRGLMLRSTLPPATALLIAPCNSIHMCFMCFAIDAVYLDKQGKILKIASHLRPWIGLSACWRAHSVLEMTAGQADALGLHTGQKFTIQEAK</sequence>
<dbReference type="Pfam" id="PF02643">
    <property type="entry name" value="DUF192"/>
    <property type="match status" value="1"/>
</dbReference>
<dbReference type="InterPro" id="IPR038695">
    <property type="entry name" value="Saro_0823-like_sf"/>
</dbReference>
<name>C9KLU3_9FIRM</name>
<dbReference type="AlphaFoldDB" id="C9KLU3"/>
<proteinExistence type="predicted"/>